<gene>
    <name evidence="1" type="ORF">AWW68_04370</name>
</gene>
<evidence type="ECO:0000313" key="1">
    <source>
        <dbReference type="EMBL" id="KYG78008.1"/>
    </source>
</evidence>
<protein>
    <submittedName>
        <fullName evidence="1">Four helix bundle protein</fullName>
    </submittedName>
</protein>
<dbReference type="CDD" id="cd16377">
    <property type="entry name" value="23S_rRNA_IVP_like"/>
    <property type="match status" value="1"/>
</dbReference>
<dbReference type="AlphaFoldDB" id="A0A150XH32"/>
<organism evidence="1 2">
    <name type="scientific">Roseivirga spongicola</name>
    <dbReference type="NCBI Taxonomy" id="333140"/>
    <lineage>
        <taxon>Bacteria</taxon>
        <taxon>Pseudomonadati</taxon>
        <taxon>Bacteroidota</taxon>
        <taxon>Cytophagia</taxon>
        <taxon>Cytophagales</taxon>
        <taxon>Roseivirgaceae</taxon>
        <taxon>Roseivirga</taxon>
    </lineage>
</organism>
<accession>A0A150XH32</accession>
<comment type="caution">
    <text evidence="1">The sequence shown here is derived from an EMBL/GenBank/DDBJ whole genome shotgun (WGS) entry which is preliminary data.</text>
</comment>
<dbReference type="InterPro" id="IPR012657">
    <property type="entry name" value="23S_rRNA-intervening_sequence"/>
</dbReference>
<dbReference type="OrthoDB" id="9811959at2"/>
<dbReference type="InterPro" id="IPR036583">
    <property type="entry name" value="23S_rRNA_IVS_sf"/>
</dbReference>
<dbReference type="SUPFAM" id="SSF158446">
    <property type="entry name" value="IVS-encoded protein-like"/>
    <property type="match status" value="1"/>
</dbReference>
<dbReference type="Proteomes" id="UP000075606">
    <property type="component" value="Unassembled WGS sequence"/>
</dbReference>
<name>A0A150XH32_9BACT</name>
<dbReference type="PANTHER" id="PTHR38471">
    <property type="entry name" value="FOUR HELIX BUNDLE PROTEIN"/>
    <property type="match status" value="1"/>
</dbReference>
<dbReference type="EMBL" id="LRPC01000001">
    <property type="protein sequence ID" value="KYG78008.1"/>
    <property type="molecule type" value="Genomic_DNA"/>
</dbReference>
<dbReference type="Pfam" id="PF05635">
    <property type="entry name" value="23S_rRNA_IVP"/>
    <property type="match status" value="1"/>
</dbReference>
<evidence type="ECO:0000313" key="2">
    <source>
        <dbReference type="Proteomes" id="UP000075606"/>
    </source>
</evidence>
<dbReference type="NCBIfam" id="TIGR02436">
    <property type="entry name" value="four helix bundle protein"/>
    <property type="match status" value="1"/>
</dbReference>
<dbReference type="STRING" id="333140.AWW68_04370"/>
<keyword evidence="2" id="KW-1185">Reference proteome</keyword>
<dbReference type="Gene3D" id="1.20.1440.60">
    <property type="entry name" value="23S rRNA-intervening sequence"/>
    <property type="match status" value="1"/>
</dbReference>
<sequence>MNNYKELKVWQMAIDIAEAVYQLTSSFPSEEKYGLISQLRRASVSVASNIAEGAGRNTNGEFRQMLGIAYGSLCEVETQLILANRFNMISEEQLEKQSIQVGSLQKMLYNLIKKLG</sequence>
<reference evidence="1 2" key="1">
    <citation type="submission" date="2016-01" db="EMBL/GenBank/DDBJ databases">
        <title>Genome sequencing of Roseivirga spongicola UST030701-084.</title>
        <authorList>
            <person name="Selvaratnam C."/>
            <person name="Thevarajoo S."/>
            <person name="Goh K.M."/>
            <person name="Ee R."/>
            <person name="Chan K.-G."/>
            <person name="Chong C.S."/>
        </authorList>
    </citation>
    <scope>NUCLEOTIDE SEQUENCE [LARGE SCALE GENOMIC DNA]</scope>
    <source>
        <strain evidence="1 2">UST030701-084</strain>
    </source>
</reference>
<dbReference type="NCBIfam" id="NF008911">
    <property type="entry name" value="PRK12275.1-2"/>
    <property type="match status" value="1"/>
</dbReference>
<proteinExistence type="predicted"/>
<dbReference type="PANTHER" id="PTHR38471:SF2">
    <property type="entry name" value="FOUR HELIX BUNDLE PROTEIN"/>
    <property type="match status" value="1"/>
</dbReference>
<dbReference type="RefSeq" id="WP_068216992.1">
    <property type="nucleotide sequence ID" value="NZ_CP139724.1"/>
</dbReference>